<keyword evidence="1" id="KW-0343">GTPase activation</keyword>
<evidence type="ECO:0000256" key="2">
    <source>
        <dbReference type="ARBA" id="ARBA00022723"/>
    </source>
</evidence>
<evidence type="ECO:0000259" key="7">
    <source>
        <dbReference type="PROSITE" id="PS50115"/>
    </source>
</evidence>
<reference evidence="13" key="5">
    <citation type="submission" date="2019-02" db="EMBL/GenBank/DDBJ databases">
        <title>FDA dAtabase for Regulatory Grade micrObial Sequences (FDA-ARGOS): Supporting development and validation of Infectious Disease Dx tests.</title>
        <authorList>
            <person name="Duncan R."/>
            <person name="Fisher C."/>
            <person name="Tallon L."/>
            <person name="Sadzewicz L."/>
            <person name="Sengamalay N."/>
            <person name="Ott S."/>
            <person name="Godinez A."/>
            <person name="Nagaraj S."/>
            <person name="Vavikolanu K."/>
            <person name="Nadendla S."/>
            <person name="Aluvathingal J."/>
            <person name="Sichtig H."/>
        </authorList>
    </citation>
    <scope>NUCLEOTIDE SEQUENCE [LARGE SCALE GENOMIC DNA]</scope>
    <source>
        <strain evidence="13">FDAARGOS_361</strain>
    </source>
</reference>
<dbReference type="GO" id="GO:0048205">
    <property type="term" value="P:COPI coating of Golgi vesicle"/>
    <property type="evidence" value="ECO:0007669"/>
    <property type="project" value="TreeGrafter"/>
</dbReference>
<name>A0A3Q8IHZ4_LEIDO</name>
<keyword evidence="4" id="KW-0862">Zinc</keyword>
<dbReference type="SUPFAM" id="SSF57863">
    <property type="entry name" value="ArfGap/RecO-like zinc finger"/>
    <property type="match status" value="1"/>
</dbReference>
<dbReference type="Proteomes" id="UP000318447">
    <property type="component" value="Unassembled WGS sequence"/>
</dbReference>
<dbReference type="Gene3D" id="1.10.220.150">
    <property type="entry name" value="Arf GTPase activating protein"/>
    <property type="match status" value="1"/>
</dbReference>
<feature type="domain" description="Arf-GAP" evidence="7">
    <location>
        <begin position="17"/>
        <end position="100"/>
    </location>
</feature>
<evidence type="ECO:0000256" key="6">
    <source>
        <dbReference type="SAM" id="MobiDB-lite"/>
    </source>
</evidence>
<dbReference type="GO" id="GO:0008270">
    <property type="term" value="F:zinc ion binding"/>
    <property type="evidence" value="ECO:0007669"/>
    <property type="project" value="UniProtKB-KW"/>
</dbReference>
<dbReference type="AlphaFoldDB" id="A0A3Q8IHZ4"/>
<dbReference type="EMBL" id="FR799600">
    <property type="protein sequence ID" value="CBZ32559.1"/>
    <property type="molecule type" value="Genomic_DNA"/>
</dbReference>
<reference evidence="9" key="2">
    <citation type="submission" date="2011-01" db="EMBL/GenBank/DDBJ databases">
        <authorList>
            <person name="Zhao B.P."/>
            <person name="Ren Z.A."/>
            <person name="Li C.D."/>
        </authorList>
    </citation>
    <scope>NUCLEOTIDE SEQUENCE</scope>
    <source>
        <strain evidence="9">BPK282A1</strain>
    </source>
</reference>
<dbReference type="RefSeq" id="XP_003859271.1">
    <property type="nucleotide sequence ID" value="XM_003859223.1"/>
</dbReference>
<evidence type="ECO:0000313" key="13">
    <source>
        <dbReference type="Proteomes" id="UP000318447"/>
    </source>
</evidence>
<dbReference type="SMART" id="SM00105">
    <property type="entry name" value="ArfGap"/>
    <property type="match status" value="1"/>
</dbReference>
<reference evidence="10" key="6">
    <citation type="submission" date="2019-02" db="EMBL/GenBank/DDBJ databases">
        <title>FDA dAtabase for Regulatory Grade micrObial Sequences (FDA-ARGOS): Supporting development and validation of Infectious Disease Dx tests.</title>
        <authorList>
            <person name="Duncan R."/>
            <person name="Fisher C."/>
            <person name="Tallon L.J."/>
            <person name="Sadzewicz L."/>
            <person name="Sengamalay N."/>
            <person name="Ott S."/>
            <person name="Godinez A."/>
            <person name="Nagaraj S."/>
            <person name="Nadendla S."/>
            <person name="Sichtig H."/>
        </authorList>
    </citation>
    <scope>NUCLEOTIDE SEQUENCE</scope>
    <source>
        <strain evidence="10">FDAARGOS_361</strain>
    </source>
</reference>
<dbReference type="CDD" id="cd08831">
    <property type="entry name" value="ArfGap_ArfGap2_3_like"/>
    <property type="match status" value="1"/>
</dbReference>
<dbReference type="PRINTS" id="PR00405">
    <property type="entry name" value="REVINTRACTNG"/>
</dbReference>
<dbReference type="FunFam" id="1.10.220.150:FF:000030">
    <property type="entry name" value="GTPase activating protein for Arf, putative"/>
    <property type="match status" value="1"/>
</dbReference>
<evidence type="ECO:0000313" key="8">
    <source>
        <dbReference type="EMBL" id="AYU77138.1"/>
    </source>
</evidence>
<reference evidence="11" key="3">
    <citation type="submission" date="2011-02" db="EMBL/GenBank/DDBJ databases">
        <title>Whole genome sequencing of Leishmania donovani clinical lines reveals dynamic variation related to drug resistance.</title>
        <authorList>
            <person name="Downing T."/>
            <person name="Imamura H."/>
            <person name="Sanders M."/>
            <person name="Decuypere S."/>
            <person name="Hertz-Fowler C."/>
            <person name="Clark T.G."/>
            <person name="Rijal S."/>
            <person name="Sundar S."/>
            <person name="Quail M.A."/>
            <person name="De Doncker S."/>
            <person name="Maes I."/>
            <person name="Vanaerschot M."/>
            <person name="Stark O."/>
            <person name="Schonian G."/>
            <person name="Dujardin J.C."/>
            <person name="Berriman M."/>
        </authorList>
    </citation>
    <scope>NUCLEOTIDE SEQUENCE [LARGE SCALE GENOMIC DNA]</scope>
    <source>
        <strain evidence="11">BPK282A1</strain>
    </source>
</reference>
<keyword evidence="12" id="KW-1185">Reference proteome</keyword>
<evidence type="ECO:0000256" key="1">
    <source>
        <dbReference type="ARBA" id="ARBA00022468"/>
    </source>
</evidence>
<dbReference type="PANTHER" id="PTHR45686">
    <property type="entry name" value="ADP-RIBOSYLATION FACTOR GTPASE ACTIVATING PROTEIN 3, ISOFORM H-RELATED"/>
    <property type="match status" value="1"/>
</dbReference>
<dbReference type="InterPro" id="IPR038508">
    <property type="entry name" value="ArfGAP_dom_sf"/>
</dbReference>
<dbReference type="PANTHER" id="PTHR45686:SF24">
    <property type="entry name" value="FACTOR GTPASE ACTIVATING PROTEIN, PUTATIVE-RELATED"/>
    <property type="match status" value="1"/>
</dbReference>
<feature type="compositionally biased region" description="Low complexity" evidence="6">
    <location>
        <begin position="339"/>
        <end position="355"/>
    </location>
</feature>
<dbReference type="PROSITE" id="PS50115">
    <property type="entry name" value="ARFGAP"/>
    <property type="match status" value="1"/>
</dbReference>
<dbReference type="OrthoDB" id="10266696at2759"/>
<feature type="region of interest" description="Disordered" evidence="6">
    <location>
        <begin position="324"/>
        <end position="365"/>
    </location>
</feature>
<dbReference type="KEGG" id="ldo:LDBPK_130600"/>
<dbReference type="GeneID" id="13390461"/>
<dbReference type="Proteomes" id="UP000274082">
    <property type="component" value="Chromosome 13"/>
</dbReference>
<accession>A0A3Q8IHZ4</accession>
<dbReference type="GO" id="GO:0005096">
    <property type="term" value="F:GTPase activator activity"/>
    <property type="evidence" value="ECO:0007669"/>
    <property type="project" value="UniProtKB-KW"/>
</dbReference>
<evidence type="ECO:0000256" key="3">
    <source>
        <dbReference type="ARBA" id="ARBA00022771"/>
    </source>
</evidence>
<organism evidence="8 12">
    <name type="scientific">Leishmania donovani</name>
    <dbReference type="NCBI Taxonomy" id="5661"/>
    <lineage>
        <taxon>Eukaryota</taxon>
        <taxon>Discoba</taxon>
        <taxon>Euglenozoa</taxon>
        <taxon>Kinetoplastea</taxon>
        <taxon>Metakinetoplastina</taxon>
        <taxon>Trypanosomatida</taxon>
        <taxon>Trypanosomatidae</taxon>
        <taxon>Leishmaniinae</taxon>
        <taxon>Leishmania</taxon>
    </lineage>
</organism>
<dbReference type="EMBL" id="CP029512">
    <property type="protein sequence ID" value="AYU77138.1"/>
    <property type="molecule type" value="Genomic_DNA"/>
</dbReference>
<dbReference type="EMBL" id="RHLC01000031">
    <property type="protein sequence ID" value="TPP45157.1"/>
    <property type="molecule type" value="Genomic_DNA"/>
</dbReference>
<gene>
    <name evidence="10" type="ORF">CGC21_33240</name>
    <name evidence="9" type="ORF">LDBPK_130600</name>
    <name evidence="8" type="ORF">LdCL_130011400</name>
</gene>
<evidence type="ECO:0000313" key="12">
    <source>
        <dbReference type="Proteomes" id="UP000274082"/>
    </source>
</evidence>
<reference evidence="8 12" key="4">
    <citation type="journal article" date="2018" name="Sci. Rep.">
        <title>A complete Leishmania donovani reference genome identifies novel genetic variations associated with virulence.</title>
        <authorList>
            <person name="Lypaczewski P."/>
            <person name="Hoshizaki J."/>
            <person name="Zhang W.-W."/>
            <person name="McCall L.-I."/>
            <person name="Torcivia-Rodriguez J."/>
            <person name="Simonyan V."/>
            <person name="Kaur A."/>
            <person name="Dewar K."/>
            <person name="Matlashewski G."/>
        </authorList>
    </citation>
    <scope>NUCLEOTIDE SEQUENCE [LARGE SCALE GENOMIC DNA]</scope>
    <source>
        <strain evidence="8 12">LdCL</strain>
    </source>
</reference>
<reference evidence="9 11" key="1">
    <citation type="journal article" date="2011" name="Genome Res.">
        <title>Whole genome sequencing of multiple Leishmania donovani clinical isolates provides insights into population structure and mechanisms of drug resistance.</title>
        <authorList>
            <person name="Downing T."/>
            <person name="Imamura H."/>
            <person name="Decuypere S."/>
            <person name="Clark T.G."/>
            <person name="Coombs G.H."/>
            <person name="Cotton J.A."/>
            <person name="Hilley J.D."/>
            <person name="de Doncker S."/>
            <person name="Maes I."/>
            <person name="Mottram J.C."/>
            <person name="Quail M.A."/>
            <person name="Rijal S."/>
            <person name="Sanders M."/>
            <person name="Schonian G."/>
            <person name="Stark O."/>
            <person name="Sundar S."/>
            <person name="Vanaerschot M."/>
            <person name="Hertz-Fowler C."/>
            <person name="Dujardin J.C."/>
            <person name="Berriman M."/>
        </authorList>
    </citation>
    <scope>NUCLEOTIDE SEQUENCE [LARGE SCALE GENOMIC DNA]</scope>
    <source>
        <strain evidence="9 11">BPK282A1</strain>
    </source>
</reference>
<dbReference type="GO" id="GO:0000139">
    <property type="term" value="C:Golgi membrane"/>
    <property type="evidence" value="ECO:0007669"/>
    <property type="project" value="GOC"/>
</dbReference>
<sequence>MASTGKLKVPETAEEAKELVAVMRQLPDNRVCFDCPQKNPSWCSVTYGLFLCMDCCGRHRGMGVHITFMKSAELDSWRPQEALRVALGGNSRAKQFLKQHGNMDPKSFYTSPAAALYKRMVDKAVNDFTLNGQLPSASPVPQLACEASPQSDNCASPTFIGVAAPTGSSLSPTPSASPDVTAQGSPVTVAPIVAISSKPTGLGTKKLGGSGAALGAKGKKKGFGGIARVEGIIEESTRPVPEELLYDREAEHRKAAEAEMERQRQADLAAAAARAVDPSMLGRGEPHAPKAPKVTQAPRQTGFIGKNAENVNGDLFDDTNVPATAPAPPTRQPCGVGGNNATNVSASAATARSATPTLPPMSVSAAPRAGPDFRGLGNQAYVPEDTYCASGGPRGSSGGMGAPGTASDALWHVTEAARSLQQSAAQATGALGEAVKNFLDDL</sequence>
<dbReference type="OMA" id="ASDALWH"/>
<keyword evidence="2" id="KW-0479">Metal-binding</keyword>
<evidence type="ECO:0000313" key="9">
    <source>
        <dbReference type="EMBL" id="CBZ32559.1"/>
    </source>
</evidence>
<keyword evidence="3 5" id="KW-0863">Zinc-finger</keyword>
<accession>E9BBD4</accession>
<evidence type="ECO:0000313" key="10">
    <source>
        <dbReference type="EMBL" id="TPP45157.1"/>
    </source>
</evidence>
<evidence type="ECO:0000256" key="5">
    <source>
        <dbReference type="PROSITE-ProRule" id="PRU00288"/>
    </source>
</evidence>
<dbReference type="VEuPathDB" id="TriTrypDB:LdCL_130011400"/>
<dbReference type="VEuPathDB" id="TriTrypDB:LDHU3_13.0790"/>
<proteinExistence type="predicted"/>
<evidence type="ECO:0000313" key="11">
    <source>
        <dbReference type="Proteomes" id="UP000008980"/>
    </source>
</evidence>
<dbReference type="Proteomes" id="UP000008980">
    <property type="component" value="Chromosome 13"/>
</dbReference>
<evidence type="ECO:0000256" key="4">
    <source>
        <dbReference type="ARBA" id="ARBA00022833"/>
    </source>
</evidence>
<dbReference type="InterPro" id="IPR001164">
    <property type="entry name" value="ArfGAP_dom"/>
</dbReference>
<dbReference type="VEuPathDB" id="TriTrypDB:LdBPK_130600.1"/>
<protein>
    <submittedName>
        <fullName evidence="8">GTPase activating protein for Arf, putative</fullName>
    </submittedName>
    <submittedName>
        <fullName evidence="10">Putative GTPase activating protein for Arf family protein</fullName>
    </submittedName>
</protein>
<dbReference type="Pfam" id="PF01412">
    <property type="entry name" value="ArfGap"/>
    <property type="match status" value="1"/>
</dbReference>
<dbReference type="InterPro" id="IPR037278">
    <property type="entry name" value="ARFGAP/RecO"/>
</dbReference>